<organism evidence="2 3">
    <name type="scientific">Drosophila busckii</name>
    <name type="common">Fruit fly</name>
    <dbReference type="NCBI Taxonomy" id="30019"/>
    <lineage>
        <taxon>Eukaryota</taxon>
        <taxon>Metazoa</taxon>
        <taxon>Ecdysozoa</taxon>
        <taxon>Arthropoda</taxon>
        <taxon>Hexapoda</taxon>
        <taxon>Insecta</taxon>
        <taxon>Pterygota</taxon>
        <taxon>Neoptera</taxon>
        <taxon>Endopterygota</taxon>
        <taxon>Diptera</taxon>
        <taxon>Brachycera</taxon>
        <taxon>Muscomorpha</taxon>
        <taxon>Ephydroidea</taxon>
        <taxon>Drosophilidae</taxon>
        <taxon>Drosophila</taxon>
    </lineage>
</organism>
<evidence type="ECO:0000259" key="1">
    <source>
        <dbReference type="SMART" id="SM00587"/>
    </source>
</evidence>
<dbReference type="OrthoDB" id="8250698at2759"/>
<dbReference type="EMBL" id="CP012525">
    <property type="protein sequence ID" value="ALC45002.1"/>
    <property type="molecule type" value="Genomic_DNA"/>
</dbReference>
<evidence type="ECO:0000313" key="2">
    <source>
        <dbReference type="EMBL" id="ALC45002.1"/>
    </source>
</evidence>
<accession>A0A0M4EJB3</accession>
<dbReference type="OMA" id="DPFAQVI"/>
<dbReference type="STRING" id="30019.A0A0M4EJB3"/>
<dbReference type="InterPro" id="IPR011009">
    <property type="entry name" value="Kinase-like_dom_sf"/>
</dbReference>
<keyword evidence="3" id="KW-1185">Reference proteome</keyword>
<dbReference type="InterPro" id="IPR015897">
    <property type="entry name" value="CHK_kinase-like"/>
</dbReference>
<dbReference type="Gene3D" id="3.90.1200.10">
    <property type="match status" value="1"/>
</dbReference>
<sequence>MCVCPISCSYVCVCVCETMEQQPVEAALAAVTPKKRDAAYIEKALASAYNAEKLRIESFQSDVISQSGENFCSVIYRIKVTFRKKPQAELQEQSFILKDLLPLMAALGSNEKLMYEQVLPALNQILAKAHASLGEHKLSAQGITLPEAKICVHKIAQFHAASMLLLQRQPELPAQLAPSHFINGVTDDFSKVLLIDGTEFAANMVAGFEGMSSIAAKMKAQLPEVYSARMRETLQPEAAAFQVIVHGDLWVNNILINAAQQQAVIVDFQNCHLGSPAIDLLLFFYTSLQLNVLLTEQQSLLKDYHQSLCHTLTACGYAGNLPSLEQLLNEMERCLFYAYYALVCEMPICSVSPEAAKDFNALTFINAENILAKRHQLFENERVSVSLKAILPIFEQKGLLEMP</sequence>
<reference evidence="2 3" key="1">
    <citation type="submission" date="2015-08" db="EMBL/GenBank/DDBJ databases">
        <title>Ancestral chromatin configuration constrains chromatin evolution on differentiating sex chromosomes in Drosophila.</title>
        <authorList>
            <person name="Zhou Q."/>
            <person name="Bachtrog D."/>
        </authorList>
    </citation>
    <scope>NUCLEOTIDE SEQUENCE [LARGE SCALE GENOMIC DNA]</scope>
    <source>
        <tissue evidence="2">Whole larvae</tissue>
    </source>
</reference>
<dbReference type="SUPFAM" id="SSF56112">
    <property type="entry name" value="Protein kinase-like (PK-like)"/>
    <property type="match status" value="1"/>
</dbReference>
<dbReference type="PANTHER" id="PTHR11012:SF56">
    <property type="entry name" value="CHK KINASE-LIKE DOMAIN-CONTAINING PROTEIN-RELATED"/>
    <property type="match status" value="1"/>
</dbReference>
<dbReference type="Proteomes" id="UP000494163">
    <property type="component" value="Chromosome 3L"/>
</dbReference>
<dbReference type="PANTHER" id="PTHR11012">
    <property type="entry name" value="PROTEIN KINASE-LIKE DOMAIN-CONTAINING"/>
    <property type="match status" value="1"/>
</dbReference>
<dbReference type="AlphaFoldDB" id="A0A0M4EJB3"/>
<gene>
    <name evidence="2" type="ORF">Dbus_chr3Lg2168</name>
</gene>
<protein>
    <submittedName>
        <fullName evidence="2">CG32195</fullName>
    </submittedName>
</protein>
<name>A0A0M4EJB3_DROBS</name>
<feature type="domain" description="CHK kinase-like" evidence="1">
    <location>
        <begin position="126"/>
        <end position="314"/>
    </location>
</feature>
<dbReference type="Pfam" id="PF02958">
    <property type="entry name" value="EcKL"/>
    <property type="match status" value="2"/>
</dbReference>
<dbReference type="SMART" id="SM00587">
    <property type="entry name" value="CHK"/>
    <property type="match status" value="1"/>
</dbReference>
<evidence type="ECO:0000313" key="3">
    <source>
        <dbReference type="Proteomes" id="UP000494163"/>
    </source>
</evidence>
<dbReference type="InterPro" id="IPR004119">
    <property type="entry name" value="EcKL"/>
</dbReference>
<proteinExistence type="predicted"/>